<keyword evidence="2" id="KW-1185">Reference proteome</keyword>
<evidence type="ECO:0000313" key="2">
    <source>
        <dbReference type="Proteomes" id="UP000253544"/>
    </source>
</evidence>
<dbReference type="Proteomes" id="UP000253544">
    <property type="component" value="Segment"/>
</dbReference>
<evidence type="ECO:0000313" key="1">
    <source>
        <dbReference type="EMBL" id="AXC40042.1"/>
    </source>
</evidence>
<dbReference type="KEGG" id="vg:54995434"/>
<dbReference type="GeneID" id="54995434"/>
<name>A0A2Z5HL18_9CAUD</name>
<organism evidence="1 2">
    <name type="scientific">Salmonella phage S113</name>
    <dbReference type="NCBI Taxonomy" id="2231342"/>
    <lineage>
        <taxon>Viruses</taxon>
        <taxon>Duplodnaviria</taxon>
        <taxon>Heunggongvirae</taxon>
        <taxon>Uroviricota</taxon>
        <taxon>Caudoviricetes</taxon>
        <taxon>Demerecviridae</taxon>
        <taxon>Markadamsvirinae</taxon>
        <taxon>Epseptimavirus</taxon>
        <taxon>Epseptimavirus S113</taxon>
    </lineage>
</organism>
<dbReference type="EMBL" id="MH370366">
    <property type="protein sequence ID" value="AXC40042.1"/>
    <property type="molecule type" value="Genomic_DNA"/>
</dbReference>
<accession>A0A2Z5HL18</accession>
<dbReference type="RefSeq" id="YP_009804811.1">
    <property type="nucleotide sequence ID" value="NC_048005.1"/>
</dbReference>
<protein>
    <submittedName>
        <fullName evidence="1">Uncharacterized protein</fullName>
    </submittedName>
</protein>
<proteinExistence type="predicted"/>
<reference evidence="2" key="1">
    <citation type="submission" date="2018-05" db="EMBL/GenBank/DDBJ databases">
        <title>Host range determinants of Salmonella infecting bacteriophages.</title>
        <authorList>
            <person name="Gencay Y.E."/>
        </authorList>
    </citation>
    <scope>NUCLEOTIDE SEQUENCE [LARGE SCALE GENOMIC DNA]</scope>
</reference>
<sequence length="54" mass="5816">MASVQGFVELNTAITSSTSTIAGAISAQSFDQQRTAFQEQLATEKILLRNKPES</sequence>